<dbReference type="HOGENOM" id="CLU_059493_2_1_5"/>
<reference evidence="3" key="1">
    <citation type="journal article" date="2011" name="J. Bacteriol.">
        <title>Genome sequences of eight morphologically diverse alphaproteobacteria.</title>
        <authorList>
            <consortium name="US DOE Joint Genome Institute"/>
            <person name="Brown P.J."/>
            <person name="Kysela D.T."/>
            <person name="Buechlein A."/>
            <person name="Hemmerich C."/>
            <person name="Brun Y.V."/>
        </authorList>
    </citation>
    <scope>NUCLEOTIDE SEQUENCE [LARGE SCALE GENOMIC DNA]</scope>
    <source>
        <strain evidence="3">ATCC 49814 / DSM 5838 / IFAM 1418</strain>
    </source>
</reference>
<dbReference type="STRING" id="582402.Hbal_0873"/>
<dbReference type="PANTHER" id="PTHR12725">
    <property type="entry name" value="HALOACID DEHALOGENASE-LIKE HYDROLASE"/>
    <property type="match status" value="1"/>
</dbReference>
<dbReference type="KEGG" id="hba:Hbal_0873"/>
<dbReference type="Gene3D" id="3.40.50.1000">
    <property type="entry name" value="HAD superfamily/HAD-like"/>
    <property type="match status" value="1"/>
</dbReference>
<dbReference type="SFLD" id="SFLDG01129">
    <property type="entry name" value="C1.5:_HAD__Beta-PGM__Phosphata"/>
    <property type="match status" value="1"/>
</dbReference>
<feature type="region of interest" description="Disordered" evidence="1">
    <location>
        <begin position="202"/>
        <end position="224"/>
    </location>
</feature>
<dbReference type="SUPFAM" id="SSF56784">
    <property type="entry name" value="HAD-like"/>
    <property type="match status" value="1"/>
</dbReference>
<dbReference type="InterPro" id="IPR036412">
    <property type="entry name" value="HAD-like_sf"/>
</dbReference>
<dbReference type="Gene3D" id="1.10.150.450">
    <property type="match status" value="1"/>
</dbReference>
<organism evidence="2 3">
    <name type="scientific">Hirschia baltica (strain ATCC 49814 / DSM 5838 / IFAM 1418)</name>
    <dbReference type="NCBI Taxonomy" id="582402"/>
    <lineage>
        <taxon>Bacteria</taxon>
        <taxon>Pseudomonadati</taxon>
        <taxon>Pseudomonadota</taxon>
        <taxon>Alphaproteobacteria</taxon>
        <taxon>Hyphomonadales</taxon>
        <taxon>Hyphomonadaceae</taxon>
        <taxon>Hirschia</taxon>
    </lineage>
</organism>
<dbReference type="PANTHER" id="PTHR12725:SF117">
    <property type="entry name" value="HALOACID DEHALOGENASE-LIKE HYDROLASE"/>
    <property type="match status" value="1"/>
</dbReference>
<gene>
    <name evidence="2" type="ordered locus">Hbal_0873</name>
</gene>
<dbReference type="NCBIfam" id="TIGR01993">
    <property type="entry name" value="Pyr-5-nucltdase"/>
    <property type="match status" value="1"/>
</dbReference>
<dbReference type="eggNOG" id="COG1011">
    <property type="taxonomic scope" value="Bacteria"/>
</dbReference>
<dbReference type="SFLD" id="SFLDS00003">
    <property type="entry name" value="Haloacid_Dehalogenase"/>
    <property type="match status" value="1"/>
</dbReference>
<evidence type="ECO:0000256" key="1">
    <source>
        <dbReference type="SAM" id="MobiDB-lite"/>
    </source>
</evidence>
<dbReference type="InterPro" id="IPR010237">
    <property type="entry name" value="Pyr-5-nucltdase"/>
</dbReference>
<evidence type="ECO:0000313" key="3">
    <source>
        <dbReference type="Proteomes" id="UP000002745"/>
    </source>
</evidence>
<keyword evidence="3" id="KW-1185">Reference proteome</keyword>
<protein>
    <submittedName>
        <fullName evidence="2">Pyrimidine 5'-nucleotidase</fullName>
    </submittedName>
</protein>
<dbReference type="InterPro" id="IPR023214">
    <property type="entry name" value="HAD_sf"/>
</dbReference>
<proteinExistence type="predicted"/>
<dbReference type="Proteomes" id="UP000002745">
    <property type="component" value="Chromosome"/>
</dbReference>
<dbReference type="Pfam" id="PF00702">
    <property type="entry name" value="Hydrolase"/>
    <property type="match status" value="1"/>
</dbReference>
<dbReference type="RefSeq" id="WP_015826717.1">
    <property type="nucleotide sequence ID" value="NC_012982.1"/>
</dbReference>
<dbReference type="SFLD" id="SFLDG01132">
    <property type="entry name" value="C1.5.3:_5'-Nucleotidase_Like"/>
    <property type="match status" value="1"/>
</dbReference>
<dbReference type="AlphaFoldDB" id="C6XQ50"/>
<accession>C6XQ50</accession>
<evidence type="ECO:0000313" key="2">
    <source>
        <dbReference type="EMBL" id="ACT58567.1"/>
    </source>
</evidence>
<sequence>MTNTQPLLVSADFNHVDNWVFDLDNTLYPAACDLFAEIDQRMTAFVQKELNLPHDEARIIQKDYYKRYGTTLRGMMIEHKLDPAIFMSYVHDIDHSPLDAAPDLKAQLSALPGKKYIYTNGSTCHAEKVTKYMGIDHLFQDIICIAKSEFLPKHEDGAFERFIELTSVDPTKSTMFEDLPRNLIPAHQLGFKTVLVTSDKDWSHEPEGVRPAHANDIKPDHVHHTTDDLPRFLEEIVKDIAPNT</sequence>
<name>C6XQ50_HIRBI</name>
<dbReference type="EMBL" id="CP001678">
    <property type="protein sequence ID" value="ACT58567.1"/>
    <property type="molecule type" value="Genomic_DNA"/>
</dbReference>
<dbReference type="OrthoDB" id="9803141at2"/>